<evidence type="ECO:0000259" key="2">
    <source>
        <dbReference type="Pfam" id="PF23336"/>
    </source>
</evidence>
<feature type="domain" description="Transcriptional regulator TbsP N-terminal" evidence="1">
    <location>
        <begin position="3"/>
        <end position="145"/>
    </location>
</feature>
<evidence type="ECO:0000313" key="4">
    <source>
        <dbReference type="Proteomes" id="UP000198932"/>
    </source>
</evidence>
<dbReference type="Proteomes" id="UP000198932">
    <property type="component" value="Unassembled WGS sequence"/>
</dbReference>
<sequence length="275" mass="29300">MVSNLLAADVEAALEAAFAGGDDELLVVDPSAETIVSLVETAVGRDDLPELSMLADERTLKDVLDDFVVASRTADLVADGALDLRVLDGEVDNALFVSPSRVVALVTAGAGVAALSTDDPEFVGEVYETHRGAFDEAEPYALRTPAISRVRETMEAEIGEEARADFDAVLDAVEADRERGVDIDEVTASLLVAAKNDVLLYDISKWGEDVGIASKATFSRTKTRLEDLGIIDTEKVPIDVGRPRLRLKLGDDRLRDIDAAELAAEAAEMMAATPA</sequence>
<dbReference type="RefSeq" id="WP_092920060.1">
    <property type="nucleotide sequence ID" value="NZ_FOYN01000001.1"/>
</dbReference>
<dbReference type="AlphaFoldDB" id="A0A1I6FLB6"/>
<name>A0A1I6FLB6_HALSD</name>
<dbReference type="NCBIfam" id="NF047393">
    <property type="entry name" value="TransRegTbspHalo"/>
    <property type="match status" value="1"/>
</dbReference>
<dbReference type="InterPro" id="IPR043859">
    <property type="entry name" value="TbsP-like_N"/>
</dbReference>
<dbReference type="Pfam" id="PF19138">
    <property type="entry name" value="TbsP_N"/>
    <property type="match status" value="1"/>
</dbReference>
<accession>A0A1I6FLB6</accession>
<protein>
    <submittedName>
        <fullName evidence="3">Uncharacterized protein</fullName>
    </submittedName>
</protein>
<dbReference type="Pfam" id="PF23336">
    <property type="entry name" value="HTH_TbsP_C"/>
    <property type="match status" value="1"/>
</dbReference>
<evidence type="ECO:0000313" key="3">
    <source>
        <dbReference type="EMBL" id="SFR30731.1"/>
    </source>
</evidence>
<dbReference type="STRING" id="35743.SAMN04487937_0559"/>
<feature type="domain" description="Transcriptional regulator TbsP-like C-terminal" evidence="2">
    <location>
        <begin position="146"/>
        <end position="266"/>
    </location>
</feature>
<evidence type="ECO:0000259" key="1">
    <source>
        <dbReference type="Pfam" id="PF19138"/>
    </source>
</evidence>
<dbReference type="InterPro" id="IPR056163">
    <property type="entry name" value="TbsP_C"/>
</dbReference>
<dbReference type="EMBL" id="FOYN01000001">
    <property type="protein sequence ID" value="SFR30731.1"/>
    <property type="molecule type" value="Genomic_DNA"/>
</dbReference>
<reference evidence="4" key="1">
    <citation type="submission" date="2016-10" db="EMBL/GenBank/DDBJ databases">
        <authorList>
            <person name="Varghese N."/>
            <person name="Submissions S."/>
        </authorList>
    </citation>
    <scope>NUCLEOTIDE SEQUENCE [LARGE SCALE GENOMIC DNA]</scope>
    <source>
        <strain evidence="4">RD 26</strain>
    </source>
</reference>
<gene>
    <name evidence="3" type="ORF">SAMN04487937_0559</name>
</gene>
<keyword evidence="4" id="KW-1185">Reference proteome</keyword>
<proteinExistence type="predicted"/>
<organism evidence="3 4">
    <name type="scientific">Halorubrum sodomense</name>
    <dbReference type="NCBI Taxonomy" id="35743"/>
    <lineage>
        <taxon>Archaea</taxon>
        <taxon>Methanobacteriati</taxon>
        <taxon>Methanobacteriota</taxon>
        <taxon>Stenosarchaea group</taxon>
        <taxon>Halobacteria</taxon>
        <taxon>Halobacteriales</taxon>
        <taxon>Haloferacaceae</taxon>
        <taxon>Halorubrum</taxon>
    </lineage>
</organism>
<dbReference type="OrthoDB" id="193708at2157"/>